<feature type="region of interest" description="Disordered" evidence="6">
    <location>
        <begin position="361"/>
        <end position="417"/>
    </location>
</feature>
<dbReference type="SMART" id="SM00380">
    <property type="entry name" value="AP2"/>
    <property type="match status" value="1"/>
</dbReference>
<feature type="compositionally biased region" description="Polar residues" evidence="6">
    <location>
        <begin position="150"/>
        <end position="170"/>
    </location>
</feature>
<dbReference type="InterPro" id="IPR036955">
    <property type="entry name" value="AP2/ERF_dom_sf"/>
</dbReference>
<feature type="region of interest" description="Disordered" evidence="6">
    <location>
        <begin position="1"/>
        <end position="29"/>
    </location>
</feature>
<proteinExistence type="predicted"/>
<accession>A0A7S3L0A8</accession>
<comment type="subcellular location">
    <subcellularLocation>
        <location evidence="1">Nucleus</location>
    </subcellularLocation>
</comment>
<dbReference type="AlphaFoldDB" id="A0A7S3L0A8"/>
<feature type="compositionally biased region" description="Basic and acidic residues" evidence="6">
    <location>
        <begin position="63"/>
        <end position="81"/>
    </location>
</feature>
<feature type="compositionally biased region" description="Basic and acidic residues" evidence="6">
    <location>
        <begin position="498"/>
        <end position="530"/>
    </location>
</feature>
<protein>
    <recommendedName>
        <fullName evidence="7">AP2/ERF domain-containing protein</fullName>
    </recommendedName>
</protein>
<name>A0A7S3L0A8_9STRA</name>
<keyword evidence="3" id="KW-0238">DNA-binding</keyword>
<dbReference type="SUPFAM" id="SSF54171">
    <property type="entry name" value="DNA-binding domain"/>
    <property type="match status" value="1"/>
</dbReference>
<reference evidence="8" key="1">
    <citation type="submission" date="2021-01" db="EMBL/GenBank/DDBJ databases">
        <authorList>
            <person name="Corre E."/>
            <person name="Pelletier E."/>
            <person name="Niang G."/>
            <person name="Scheremetjew M."/>
            <person name="Finn R."/>
            <person name="Kale V."/>
            <person name="Holt S."/>
            <person name="Cochrane G."/>
            <person name="Meng A."/>
            <person name="Brown T."/>
            <person name="Cohen L."/>
        </authorList>
    </citation>
    <scope>NUCLEOTIDE SEQUENCE</scope>
    <source>
        <strain evidence="8">CCMP127</strain>
    </source>
</reference>
<dbReference type="PROSITE" id="PS51032">
    <property type="entry name" value="AP2_ERF"/>
    <property type="match status" value="1"/>
</dbReference>
<feature type="region of interest" description="Disordered" evidence="6">
    <location>
        <begin position="322"/>
        <end position="349"/>
    </location>
</feature>
<evidence type="ECO:0000259" key="7">
    <source>
        <dbReference type="PROSITE" id="PS51032"/>
    </source>
</evidence>
<evidence type="ECO:0000313" key="8">
    <source>
        <dbReference type="EMBL" id="CAE0406975.1"/>
    </source>
</evidence>
<dbReference type="InterPro" id="IPR016177">
    <property type="entry name" value="DNA-bd_dom_sf"/>
</dbReference>
<evidence type="ECO:0000256" key="4">
    <source>
        <dbReference type="ARBA" id="ARBA00023163"/>
    </source>
</evidence>
<evidence type="ECO:0000256" key="5">
    <source>
        <dbReference type="ARBA" id="ARBA00023242"/>
    </source>
</evidence>
<feature type="compositionally biased region" description="Basic and acidic residues" evidence="6">
    <location>
        <begin position="399"/>
        <end position="417"/>
    </location>
</feature>
<dbReference type="GO" id="GO:0005634">
    <property type="term" value="C:nucleus"/>
    <property type="evidence" value="ECO:0007669"/>
    <property type="project" value="UniProtKB-SubCell"/>
</dbReference>
<feature type="compositionally biased region" description="Basic residues" evidence="6">
    <location>
        <begin position="704"/>
        <end position="716"/>
    </location>
</feature>
<dbReference type="GO" id="GO:0003677">
    <property type="term" value="F:DNA binding"/>
    <property type="evidence" value="ECO:0007669"/>
    <property type="project" value="UniProtKB-KW"/>
</dbReference>
<feature type="domain" description="AP2/ERF" evidence="7">
    <location>
        <begin position="754"/>
        <end position="812"/>
    </location>
</feature>
<organism evidence="8">
    <name type="scientific">Amphora coffeiformis</name>
    <dbReference type="NCBI Taxonomy" id="265554"/>
    <lineage>
        <taxon>Eukaryota</taxon>
        <taxon>Sar</taxon>
        <taxon>Stramenopiles</taxon>
        <taxon>Ochrophyta</taxon>
        <taxon>Bacillariophyta</taxon>
        <taxon>Bacillariophyceae</taxon>
        <taxon>Bacillariophycidae</taxon>
        <taxon>Thalassiophysales</taxon>
        <taxon>Catenulaceae</taxon>
        <taxon>Amphora</taxon>
    </lineage>
</organism>
<evidence type="ECO:0000256" key="3">
    <source>
        <dbReference type="ARBA" id="ARBA00023125"/>
    </source>
</evidence>
<keyword evidence="5" id="KW-0539">Nucleus</keyword>
<feature type="region of interest" description="Disordered" evidence="6">
    <location>
        <begin position="561"/>
        <end position="746"/>
    </location>
</feature>
<feature type="compositionally biased region" description="Polar residues" evidence="6">
    <location>
        <begin position="361"/>
        <end position="375"/>
    </location>
</feature>
<dbReference type="Gene3D" id="3.30.730.10">
    <property type="entry name" value="AP2/ERF domain"/>
    <property type="match status" value="1"/>
</dbReference>
<feature type="compositionally biased region" description="Basic and acidic residues" evidence="6">
    <location>
        <begin position="233"/>
        <end position="257"/>
    </location>
</feature>
<feature type="compositionally biased region" description="Low complexity" evidence="6">
    <location>
        <begin position="627"/>
        <end position="645"/>
    </location>
</feature>
<gene>
    <name evidence="8" type="ORF">ACOF00016_LOCUS4802</name>
</gene>
<feature type="compositionally biased region" description="Basic and acidic residues" evidence="6">
    <location>
        <begin position="331"/>
        <end position="345"/>
    </location>
</feature>
<dbReference type="GO" id="GO:0003700">
    <property type="term" value="F:DNA-binding transcription factor activity"/>
    <property type="evidence" value="ECO:0007669"/>
    <property type="project" value="InterPro"/>
</dbReference>
<feature type="region of interest" description="Disordered" evidence="6">
    <location>
        <begin position="47"/>
        <end position="258"/>
    </location>
</feature>
<evidence type="ECO:0000256" key="6">
    <source>
        <dbReference type="SAM" id="MobiDB-lite"/>
    </source>
</evidence>
<feature type="compositionally biased region" description="Low complexity" evidence="6">
    <location>
        <begin position="568"/>
        <end position="579"/>
    </location>
</feature>
<feature type="compositionally biased region" description="Low complexity" evidence="6">
    <location>
        <begin position="47"/>
        <end position="61"/>
    </location>
</feature>
<dbReference type="EMBL" id="HBIM01005642">
    <property type="protein sequence ID" value="CAE0406975.1"/>
    <property type="molecule type" value="Transcribed_RNA"/>
</dbReference>
<keyword evidence="4" id="KW-0804">Transcription</keyword>
<feature type="compositionally biased region" description="Basic and acidic residues" evidence="6">
    <location>
        <begin position="173"/>
        <end position="192"/>
    </location>
</feature>
<feature type="compositionally biased region" description="Low complexity" evidence="6">
    <location>
        <begin position="655"/>
        <end position="672"/>
    </location>
</feature>
<dbReference type="InterPro" id="IPR001471">
    <property type="entry name" value="AP2/ERF_dom"/>
</dbReference>
<keyword evidence="2" id="KW-0805">Transcription regulation</keyword>
<evidence type="ECO:0000256" key="1">
    <source>
        <dbReference type="ARBA" id="ARBA00004123"/>
    </source>
</evidence>
<evidence type="ECO:0000256" key="2">
    <source>
        <dbReference type="ARBA" id="ARBA00023015"/>
    </source>
</evidence>
<sequence length="835" mass="89490">MPSTRKSPVRMEQVMVKQEDTSEGLALTPARTTADFELKKNNTIIMTTETKTVPKTVTPPEASAKEDSPGDSNDKQVRFGKDQVGPTPEHAQDHSTRRGRYASSPGKSHSAPGGAVLEFKTYRSPSRKRDEEVPSLCSTSSDAPAEKSSKNALPTSSISVDPTQATTSPLASHEGEKNEKHAQEKEKYKTDEAPASPIRSEQVGSIYDGTLSSPGNYFLSPNPLTPRGAMRTESFDEKKNDDKSDGKPSPRADRDHIMATPTNFATDYGKQVTESFDTANVLAWLQSPTAHGLFSPGGLGSVTNTPAVRTPRTPTVTTSFFFSDVASLPRNEQDSPKPEENDKKSQKSGISNIICISPLASSRNRTSTPAASTPMNFKDFFASPRERARSMPLLSDTPSKTDRLKVPQRSASKDPSLDAVHLAERDLMEDEDLSVLLKLASNTPRPGERGSGPVGPVFRSPGRRNEGDQSNVSGLQIPMIGNNARDNETKRLMQKSSRSRDHGETSKDDGSKTGSTHEKSDGSKTDDGKKPATSAPQQNSIYGVPPAYRADMPHYYPPMPAMPPGVPPGRSGSMRVVVGVPPPKRDSKTGSPGRAGVGPHGGPPPGYPHEYPPHNGMPFPHPPYPGMHPSGPYGPYGGMARYPPYGHYPPPPRHMPMYNAQNPPGGAPAAGAKDPKKAKTPKSNGPSNKRGSPLLESKNPGSNKKARKSPQKKKNRSPQPETAGDRQKSAASIQAVNAASGGKNDRAAALAAAILRGVTMRPSGKWQAQLYFAGKSRYIGVFDTREKAALAYEIAREKLKSGPSEAGGLSAKSTENLVNAARKAAFEGVNERAPK</sequence>
<feature type="region of interest" description="Disordered" evidence="6">
    <location>
        <begin position="440"/>
        <end position="546"/>
    </location>
</feature>